<evidence type="ECO:0000313" key="12">
    <source>
        <dbReference type="Proteomes" id="UP000238220"/>
    </source>
</evidence>
<keyword evidence="4" id="KW-0547">Nucleotide-binding</keyword>
<feature type="domain" description="ABC transporter" evidence="9">
    <location>
        <begin position="358"/>
        <end position="592"/>
    </location>
</feature>
<keyword evidence="7 8" id="KW-0472">Membrane</keyword>
<evidence type="ECO:0000259" key="10">
    <source>
        <dbReference type="PROSITE" id="PS50929"/>
    </source>
</evidence>
<evidence type="ECO:0000313" key="11">
    <source>
        <dbReference type="EMBL" id="PPE74839.1"/>
    </source>
</evidence>
<keyword evidence="5" id="KW-0067">ATP-binding</keyword>
<comment type="subcellular location">
    <subcellularLocation>
        <location evidence="1">Cell membrane</location>
        <topology evidence="1">Multi-pass membrane protein</topology>
    </subcellularLocation>
</comment>
<dbReference type="Pfam" id="PF00664">
    <property type="entry name" value="ABC_membrane"/>
    <property type="match status" value="1"/>
</dbReference>
<dbReference type="PANTHER" id="PTHR24221">
    <property type="entry name" value="ATP-BINDING CASSETTE SUB-FAMILY B"/>
    <property type="match status" value="1"/>
</dbReference>
<keyword evidence="12" id="KW-1185">Reference proteome</keyword>
<evidence type="ECO:0000259" key="9">
    <source>
        <dbReference type="PROSITE" id="PS50893"/>
    </source>
</evidence>
<dbReference type="SUPFAM" id="SSF52540">
    <property type="entry name" value="P-loop containing nucleoside triphosphate hydrolases"/>
    <property type="match status" value="1"/>
</dbReference>
<dbReference type="InterPro" id="IPR036640">
    <property type="entry name" value="ABC1_TM_sf"/>
</dbReference>
<feature type="transmembrane region" description="Helical" evidence="8">
    <location>
        <begin position="69"/>
        <end position="92"/>
    </location>
</feature>
<dbReference type="GO" id="GO:0140359">
    <property type="term" value="F:ABC-type transporter activity"/>
    <property type="evidence" value="ECO:0007669"/>
    <property type="project" value="InterPro"/>
</dbReference>
<dbReference type="RefSeq" id="WP_104229066.1">
    <property type="nucleotide sequence ID" value="NZ_PSNW01000002.1"/>
</dbReference>
<dbReference type="OrthoDB" id="9806127at2"/>
<dbReference type="SUPFAM" id="SSF90123">
    <property type="entry name" value="ABC transporter transmembrane region"/>
    <property type="match status" value="1"/>
</dbReference>
<dbReference type="PROSITE" id="PS50929">
    <property type="entry name" value="ABC_TM1F"/>
    <property type="match status" value="1"/>
</dbReference>
<feature type="transmembrane region" description="Helical" evidence="8">
    <location>
        <begin position="262"/>
        <end position="282"/>
    </location>
</feature>
<proteinExistence type="predicted"/>
<sequence>MSRRLAAESHDDAAPSADWRVLRTLWPYLTEFPVRVALAMGFLVLAKLAGVALPMLLKHLVDSLDIKDGGLFLLPLGLLLAYGAMRFAAALFGELRDLVFGRVSERAMRRAALNVFRHLHRLDLDFHLTRRTGGLSRDIERGISGISFLLRFTLFNIIPTLLEIGLVAAILLFNYGASFALITGLSVALYVFFSVVVTEWRTRYVREANALDSRANTRAVDSLLNYETVKLFGNEKYEAAEYDRFLAQWETAQQQQRLSLGALNAGQALIVAVALTWMMVLAARQVGTGAMTLGDFVAVNAYIIQLFVPLNFLGFVYREIRRAMTDMQRMFGLLQQRPKVADAPGAADLALSPDEAGLSFDNVSFGYSGKRRILHGVSFEVPPGRKIAVVGPSGSGKSTLARLLFRFYDPDQGAVRIGGHDIRQISQDSLRRLIGVVPQDTVLFNDTLRYNLAYGRPGATQEEIERVVRLAHLDGFIAQLPEGYDTRVGERGLKLSGGEKQRVAIARALLKNPAILVFDEATSSLDSGSEQAILSAIREVAARRTALVIAHRLSTITDADQILLLDHGRIAERGSHAELLAAGGAYARLWKLQQRDGAENIPAKG</sequence>
<evidence type="ECO:0000256" key="3">
    <source>
        <dbReference type="ARBA" id="ARBA00022692"/>
    </source>
</evidence>
<dbReference type="Pfam" id="PF00005">
    <property type="entry name" value="ABC_tran"/>
    <property type="match status" value="1"/>
</dbReference>
<gene>
    <name evidence="11" type="ORF">C3942_03955</name>
</gene>
<keyword evidence="3 8" id="KW-0812">Transmembrane</keyword>
<accession>A0A2S5TIN2</accession>
<keyword evidence="6 8" id="KW-1133">Transmembrane helix</keyword>
<evidence type="ECO:0000256" key="8">
    <source>
        <dbReference type="SAM" id="Phobius"/>
    </source>
</evidence>
<feature type="domain" description="ABC transmembrane type-1" evidence="10">
    <location>
        <begin position="37"/>
        <end position="322"/>
    </location>
</feature>
<dbReference type="GO" id="GO:0034040">
    <property type="term" value="F:ATPase-coupled lipid transmembrane transporter activity"/>
    <property type="evidence" value="ECO:0007669"/>
    <property type="project" value="TreeGrafter"/>
</dbReference>
<dbReference type="SMART" id="SM00382">
    <property type="entry name" value="AAA"/>
    <property type="match status" value="1"/>
</dbReference>
<comment type="caution">
    <text evidence="11">The sequence shown here is derived from an EMBL/GenBank/DDBJ whole genome shotgun (WGS) entry which is preliminary data.</text>
</comment>
<feature type="transmembrane region" description="Helical" evidence="8">
    <location>
        <begin position="148"/>
        <end position="173"/>
    </location>
</feature>
<evidence type="ECO:0000256" key="6">
    <source>
        <dbReference type="ARBA" id="ARBA00022989"/>
    </source>
</evidence>
<organism evidence="11 12">
    <name type="scientific">Solimonas fluminis</name>
    <dbReference type="NCBI Taxonomy" id="2086571"/>
    <lineage>
        <taxon>Bacteria</taxon>
        <taxon>Pseudomonadati</taxon>
        <taxon>Pseudomonadota</taxon>
        <taxon>Gammaproteobacteria</taxon>
        <taxon>Nevskiales</taxon>
        <taxon>Nevskiaceae</taxon>
        <taxon>Solimonas</taxon>
    </lineage>
</organism>
<evidence type="ECO:0000256" key="7">
    <source>
        <dbReference type="ARBA" id="ARBA00023136"/>
    </source>
</evidence>
<dbReference type="AlphaFoldDB" id="A0A2S5TIN2"/>
<dbReference type="InterPro" id="IPR039421">
    <property type="entry name" value="Type_1_exporter"/>
</dbReference>
<dbReference type="GO" id="GO:0016887">
    <property type="term" value="F:ATP hydrolysis activity"/>
    <property type="evidence" value="ECO:0007669"/>
    <property type="project" value="InterPro"/>
</dbReference>
<feature type="transmembrane region" description="Helical" evidence="8">
    <location>
        <begin position="302"/>
        <end position="320"/>
    </location>
</feature>
<dbReference type="Proteomes" id="UP000238220">
    <property type="component" value="Unassembled WGS sequence"/>
</dbReference>
<protein>
    <submittedName>
        <fullName evidence="11">Metal ABC transporter permease</fullName>
    </submittedName>
</protein>
<dbReference type="PROSITE" id="PS50893">
    <property type="entry name" value="ABC_TRANSPORTER_2"/>
    <property type="match status" value="1"/>
</dbReference>
<dbReference type="Gene3D" id="1.20.1560.10">
    <property type="entry name" value="ABC transporter type 1, transmembrane domain"/>
    <property type="match status" value="1"/>
</dbReference>
<feature type="transmembrane region" description="Helical" evidence="8">
    <location>
        <begin position="179"/>
        <end position="197"/>
    </location>
</feature>
<evidence type="ECO:0000256" key="1">
    <source>
        <dbReference type="ARBA" id="ARBA00004651"/>
    </source>
</evidence>
<feature type="transmembrane region" description="Helical" evidence="8">
    <location>
        <begin position="36"/>
        <end position="57"/>
    </location>
</feature>
<dbReference type="GO" id="GO:0005886">
    <property type="term" value="C:plasma membrane"/>
    <property type="evidence" value="ECO:0007669"/>
    <property type="project" value="UniProtKB-SubCell"/>
</dbReference>
<dbReference type="InterPro" id="IPR003439">
    <property type="entry name" value="ABC_transporter-like_ATP-bd"/>
</dbReference>
<dbReference type="InterPro" id="IPR003593">
    <property type="entry name" value="AAA+_ATPase"/>
</dbReference>
<dbReference type="InterPro" id="IPR027417">
    <property type="entry name" value="P-loop_NTPase"/>
</dbReference>
<dbReference type="PROSITE" id="PS00211">
    <property type="entry name" value="ABC_TRANSPORTER_1"/>
    <property type="match status" value="1"/>
</dbReference>
<name>A0A2S5TIN2_9GAMM</name>
<dbReference type="InterPro" id="IPR011527">
    <property type="entry name" value="ABC1_TM_dom"/>
</dbReference>
<evidence type="ECO:0000256" key="2">
    <source>
        <dbReference type="ARBA" id="ARBA00022448"/>
    </source>
</evidence>
<keyword evidence="2" id="KW-0813">Transport</keyword>
<dbReference type="CDD" id="cd03253">
    <property type="entry name" value="ABCC_ATM1_transporter"/>
    <property type="match status" value="1"/>
</dbReference>
<dbReference type="Gene3D" id="3.40.50.300">
    <property type="entry name" value="P-loop containing nucleotide triphosphate hydrolases"/>
    <property type="match status" value="1"/>
</dbReference>
<dbReference type="EMBL" id="PSNW01000002">
    <property type="protein sequence ID" value="PPE74839.1"/>
    <property type="molecule type" value="Genomic_DNA"/>
</dbReference>
<dbReference type="PANTHER" id="PTHR24221:SF632">
    <property type="entry name" value="ATP-DEPENDENT LIPID A-CORE FLIPPASE"/>
    <property type="match status" value="1"/>
</dbReference>
<dbReference type="CDD" id="cd18582">
    <property type="entry name" value="ABC_6TM_ATM1_ABCB7"/>
    <property type="match status" value="1"/>
</dbReference>
<evidence type="ECO:0000256" key="4">
    <source>
        <dbReference type="ARBA" id="ARBA00022741"/>
    </source>
</evidence>
<evidence type="ECO:0000256" key="5">
    <source>
        <dbReference type="ARBA" id="ARBA00022840"/>
    </source>
</evidence>
<dbReference type="FunFam" id="3.40.50.300:FF:000186">
    <property type="entry name" value="ATP-binding cassette sub-family B member 7, mitochondrial"/>
    <property type="match status" value="1"/>
</dbReference>
<dbReference type="InterPro" id="IPR017871">
    <property type="entry name" value="ABC_transporter-like_CS"/>
</dbReference>
<dbReference type="GO" id="GO:0005524">
    <property type="term" value="F:ATP binding"/>
    <property type="evidence" value="ECO:0007669"/>
    <property type="project" value="UniProtKB-KW"/>
</dbReference>
<reference evidence="11 12" key="1">
    <citation type="submission" date="2018-02" db="EMBL/GenBank/DDBJ databases">
        <title>Genome sequencing of Solimonas sp. HR-BB.</title>
        <authorList>
            <person name="Lee Y."/>
            <person name="Jeon C.O."/>
        </authorList>
    </citation>
    <scope>NUCLEOTIDE SEQUENCE [LARGE SCALE GENOMIC DNA]</scope>
    <source>
        <strain evidence="11 12">HR-BB</strain>
    </source>
</reference>